<dbReference type="PRINTS" id="PR01356">
    <property type="entry name" value="GFGPROTEIN"/>
</dbReference>
<keyword evidence="4" id="KW-0732">Signal</keyword>
<gene>
    <name evidence="6" type="ORF">H4Q32_020653</name>
</gene>
<comment type="subcellular location">
    <subcellularLocation>
        <location evidence="3">Cytoplasm</location>
    </subcellularLocation>
    <subcellularLocation>
        <location evidence="3">Nucleus</location>
    </subcellularLocation>
    <subcellularLocation>
        <location evidence="3">Mitochondrion</location>
    </subcellularLocation>
</comment>
<keyword evidence="3" id="KW-0496">Mitochondrion</keyword>
<dbReference type="Gene3D" id="4.10.80.100">
    <property type="match status" value="1"/>
</dbReference>
<evidence type="ECO:0000256" key="1">
    <source>
        <dbReference type="ARBA" id="ARBA00005582"/>
    </source>
</evidence>
<accession>A0ABQ8M189</accession>
<dbReference type="PANTHER" id="PTHR13994">
    <property type="entry name" value="NUDIX HYDROLASE RELATED"/>
    <property type="match status" value="1"/>
</dbReference>
<evidence type="ECO:0000259" key="5">
    <source>
        <dbReference type="PROSITE" id="PS51462"/>
    </source>
</evidence>
<evidence type="ECO:0000313" key="6">
    <source>
        <dbReference type="EMBL" id="KAI2656676.1"/>
    </source>
</evidence>
<dbReference type="InterPro" id="IPR003293">
    <property type="entry name" value="Nudix_hydrolase6-like"/>
</dbReference>
<dbReference type="Pfam" id="PF00293">
    <property type="entry name" value="NUDIX"/>
    <property type="match status" value="1"/>
</dbReference>
<comment type="subunit">
    <text evidence="3">Monomer and homodimer.</text>
</comment>
<keyword evidence="2 3" id="KW-0378">Hydrolase</keyword>
<dbReference type="EC" id="3.6.1.-" evidence="3"/>
<dbReference type="PANTHER" id="PTHR13994:SF46">
    <property type="entry name" value="NUCLEOSIDE DIPHOSPHATE-LINKED MOIETY X MOTIF 6"/>
    <property type="match status" value="1"/>
</dbReference>
<dbReference type="Proteomes" id="UP000830375">
    <property type="component" value="Unassembled WGS sequence"/>
</dbReference>
<sequence>MVSWIMLAGFCRVSSVFCRFSSVFRQRRFISAGSARFVSGCQERLCRPLLSGDVDRFGGVTVRDFPPDISEDEFTELLRVSLGRWRSDGRVAVWLHVPIALSRLSAAAALHGFSFHHARRDVAVLSLWLGPGEDRLPAFATHQVGVAGKSRTSDSVFDQQAALLLRTAVRAPDTDICPGNGMSSVWQPPACLCLIKVECYEGAVVDESNGKVLVVQDRNKTKNAWKFPGGLSDLGENIGKTAVREVFEETGVRSQFRSLLSIRQQHRHPGAFGMSDMYLICRLSPLSYHIDFCTQECLRCEWFDLAELAKTGETTPITSRVAKLLLYGLENGFHNIDLTMEQLPAVYTGLFYQLYHRRLPEE</sequence>
<dbReference type="InterPro" id="IPR040618">
    <property type="entry name" value="Pre-Nudix"/>
</dbReference>
<dbReference type="InterPro" id="IPR020084">
    <property type="entry name" value="NUDIX_hydrolase_CS"/>
</dbReference>
<dbReference type="PROSITE" id="PS00893">
    <property type="entry name" value="NUDIX_BOX"/>
    <property type="match status" value="1"/>
</dbReference>
<dbReference type="Pfam" id="PF18290">
    <property type="entry name" value="Nudix_hydro"/>
    <property type="match status" value="1"/>
</dbReference>
<reference evidence="6 7" key="1">
    <citation type="submission" date="2022-01" db="EMBL/GenBank/DDBJ databases">
        <title>A high-quality chromosome-level genome assembly of rohu carp, Labeo rohita.</title>
        <authorList>
            <person name="Arick M.A. II"/>
            <person name="Hsu C.-Y."/>
            <person name="Magbanua Z."/>
            <person name="Pechanova O."/>
            <person name="Grover C."/>
            <person name="Miller E."/>
            <person name="Thrash A."/>
            <person name="Ezzel L."/>
            <person name="Alam S."/>
            <person name="Benzie J."/>
            <person name="Hamilton M."/>
            <person name="Karsi A."/>
            <person name="Lawrence M.L."/>
            <person name="Peterson D.G."/>
        </authorList>
    </citation>
    <scope>NUCLEOTIDE SEQUENCE [LARGE SCALE GENOMIC DNA]</scope>
    <source>
        <strain evidence="7">BAU-BD-2019</strain>
        <tissue evidence="6">Blood</tissue>
    </source>
</reference>
<organism evidence="6 7">
    <name type="scientific">Labeo rohita</name>
    <name type="common">Indian major carp</name>
    <name type="synonym">Cyprinus rohita</name>
    <dbReference type="NCBI Taxonomy" id="84645"/>
    <lineage>
        <taxon>Eukaryota</taxon>
        <taxon>Metazoa</taxon>
        <taxon>Chordata</taxon>
        <taxon>Craniata</taxon>
        <taxon>Vertebrata</taxon>
        <taxon>Euteleostomi</taxon>
        <taxon>Actinopterygii</taxon>
        <taxon>Neopterygii</taxon>
        <taxon>Teleostei</taxon>
        <taxon>Ostariophysi</taxon>
        <taxon>Cypriniformes</taxon>
        <taxon>Cyprinidae</taxon>
        <taxon>Labeoninae</taxon>
        <taxon>Labeonini</taxon>
        <taxon>Labeo</taxon>
    </lineage>
</organism>
<comment type="function">
    <text evidence="3">May contribute to the regulation of cell proliferation.</text>
</comment>
<dbReference type="Gene3D" id="3.90.79.10">
    <property type="entry name" value="Nucleoside Triphosphate Pyrophosphohydrolase"/>
    <property type="match status" value="1"/>
</dbReference>
<proteinExistence type="inferred from homology"/>
<dbReference type="InterPro" id="IPR015797">
    <property type="entry name" value="NUDIX_hydrolase-like_dom_sf"/>
</dbReference>
<evidence type="ECO:0000313" key="7">
    <source>
        <dbReference type="Proteomes" id="UP000830375"/>
    </source>
</evidence>
<evidence type="ECO:0000256" key="2">
    <source>
        <dbReference type="ARBA" id="ARBA00022801"/>
    </source>
</evidence>
<evidence type="ECO:0000256" key="3">
    <source>
        <dbReference type="RuleBase" id="RU368106"/>
    </source>
</evidence>
<dbReference type="InterPro" id="IPR000086">
    <property type="entry name" value="NUDIX_hydrolase_dom"/>
</dbReference>
<dbReference type="CDD" id="cd04670">
    <property type="entry name" value="NUDIX_ASFGF2_Nudt6"/>
    <property type="match status" value="1"/>
</dbReference>
<dbReference type="PROSITE" id="PS51462">
    <property type="entry name" value="NUDIX"/>
    <property type="match status" value="1"/>
</dbReference>
<feature type="chain" id="PRO_5047166362" description="Nucleoside diphosphate-linked moiety X motif 6" evidence="4">
    <location>
        <begin position="19"/>
        <end position="362"/>
    </location>
</feature>
<keyword evidence="3" id="KW-0963">Cytoplasm</keyword>
<feature type="signal peptide" evidence="4">
    <location>
        <begin position="1"/>
        <end position="18"/>
    </location>
</feature>
<keyword evidence="3" id="KW-0539">Nucleus</keyword>
<protein>
    <recommendedName>
        <fullName evidence="3">Nucleoside diphosphate-linked moiety X motif 6</fullName>
        <shortName evidence="3">Nudix motif 6</shortName>
        <ecNumber evidence="3">3.6.1.-</ecNumber>
    </recommendedName>
</protein>
<dbReference type="EMBL" id="JACTAM010000014">
    <property type="protein sequence ID" value="KAI2656676.1"/>
    <property type="molecule type" value="Genomic_DNA"/>
</dbReference>
<comment type="caution">
    <text evidence="6">The sequence shown here is derived from an EMBL/GenBank/DDBJ whole genome shotgun (WGS) entry which is preliminary data.</text>
</comment>
<feature type="domain" description="Nudix hydrolase" evidence="5">
    <location>
        <begin position="186"/>
        <end position="327"/>
    </location>
</feature>
<dbReference type="Gene3D" id="3.40.630.30">
    <property type="match status" value="1"/>
</dbReference>
<comment type="similarity">
    <text evidence="1 3">Belongs to the Nudix hydrolase family.</text>
</comment>
<keyword evidence="7" id="KW-1185">Reference proteome</keyword>
<evidence type="ECO:0000256" key="4">
    <source>
        <dbReference type="SAM" id="SignalP"/>
    </source>
</evidence>
<name>A0ABQ8M189_LABRO</name>
<dbReference type="SUPFAM" id="SSF55811">
    <property type="entry name" value="Nudix"/>
    <property type="match status" value="1"/>
</dbReference>